<evidence type="ECO:0000256" key="6">
    <source>
        <dbReference type="ARBA" id="ARBA00022857"/>
    </source>
</evidence>
<proteinExistence type="inferred from homology"/>
<comment type="similarity">
    <text evidence="2">Belongs to the ferredoxin--NADP reductase type 1 family.</text>
</comment>
<evidence type="ECO:0000313" key="13">
    <source>
        <dbReference type="Proteomes" id="UP000031488"/>
    </source>
</evidence>
<dbReference type="PANTHER" id="PTHR48467:SF1">
    <property type="entry name" value="GLUTAMATE SYNTHASE 1 [NADH], CHLOROPLASTIC-LIKE"/>
    <property type="match status" value="1"/>
</dbReference>
<dbReference type="Pfam" id="PF07992">
    <property type="entry name" value="Pyr_redox_2"/>
    <property type="match status" value="1"/>
</dbReference>
<evidence type="ECO:0000256" key="8">
    <source>
        <dbReference type="ARBA" id="ARBA00047776"/>
    </source>
</evidence>
<evidence type="ECO:0000256" key="3">
    <source>
        <dbReference type="ARBA" id="ARBA00013223"/>
    </source>
</evidence>
<dbReference type="PANTHER" id="PTHR48467">
    <property type="entry name" value="GLUTAMATE SYNTHASE 1 [NADH], CHLOROPLASTIC-LIKE"/>
    <property type="match status" value="1"/>
</dbReference>
<evidence type="ECO:0000256" key="7">
    <source>
        <dbReference type="ARBA" id="ARBA00023002"/>
    </source>
</evidence>
<accession>A0A0B9AAJ2</accession>
<dbReference type="PATRIC" id="fig|1703.6.peg.1476"/>
<keyword evidence="6 10" id="KW-0521">NADP</keyword>
<evidence type="ECO:0000256" key="2">
    <source>
        <dbReference type="ARBA" id="ARBA00008312"/>
    </source>
</evidence>
<evidence type="ECO:0000256" key="5">
    <source>
        <dbReference type="ARBA" id="ARBA00022827"/>
    </source>
</evidence>
<feature type="binding site" evidence="10">
    <location>
        <position position="372"/>
    </location>
    <ligand>
        <name>NADP(+)</name>
        <dbReference type="ChEBI" id="CHEBI:58349"/>
    </ligand>
</feature>
<organism evidence="12 13">
    <name type="scientific">Brevibacterium linens</name>
    <dbReference type="NCBI Taxonomy" id="1703"/>
    <lineage>
        <taxon>Bacteria</taxon>
        <taxon>Bacillati</taxon>
        <taxon>Actinomycetota</taxon>
        <taxon>Actinomycetes</taxon>
        <taxon>Micrococcales</taxon>
        <taxon>Brevibacteriaceae</taxon>
        <taxon>Brevibacterium</taxon>
    </lineage>
</organism>
<feature type="domain" description="FAD/NAD(P)-binding" evidence="11">
    <location>
        <begin position="5"/>
        <end position="183"/>
    </location>
</feature>
<dbReference type="SUPFAM" id="SSF51971">
    <property type="entry name" value="Nucleotide-binding domain"/>
    <property type="match status" value="2"/>
</dbReference>
<feature type="binding site" evidence="9">
    <location>
        <position position="46"/>
    </location>
    <ligand>
        <name>FAD</name>
        <dbReference type="ChEBI" id="CHEBI:57692"/>
    </ligand>
</feature>
<dbReference type="Gene3D" id="3.50.50.60">
    <property type="entry name" value="FAD/NAD(P)-binding domain"/>
    <property type="match status" value="1"/>
</dbReference>
<comment type="cofactor">
    <cofactor evidence="1 9">
        <name>FAD</name>
        <dbReference type="ChEBI" id="CHEBI:57692"/>
    </cofactor>
</comment>
<dbReference type="InterPro" id="IPR055275">
    <property type="entry name" value="Ferredox_Rdtase"/>
</dbReference>
<dbReference type="InterPro" id="IPR036188">
    <property type="entry name" value="FAD/NAD-bd_sf"/>
</dbReference>
<dbReference type="EC" id="1.18.1.2" evidence="3"/>
<evidence type="ECO:0000256" key="4">
    <source>
        <dbReference type="ARBA" id="ARBA00022630"/>
    </source>
</evidence>
<comment type="catalytic activity">
    <reaction evidence="8">
        <text>2 reduced [2Fe-2S]-[ferredoxin] + NADP(+) + H(+) = 2 oxidized [2Fe-2S]-[ferredoxin] + NADPH</text>
        <dbReference type="Rhea" id="RHEA:20125"/>
        <dbReference type="Rhea" id="RHEA-COMP:10000"/>
        <dbReference type="Rhea" id="RHEA-COMP:10001"/>
        <dbReference type="ChEBI" id="CHEBI:15378"/>
        <dbReference type="ChEBI" id="CHEBI:33737"/>
        <dbReference type="ChEBI" id="CHEBI:33738"/>
        <dbReference type="ChEBI" id="CHEBI:57783"/>
        <dbReference type="ChEBI" id="CHEBI:58349"/>
        <dbReference type="EC" id="1.18.1.2"/>
    </reaction>
</comment>
<dbReference type="OrthoDB" id="289202at2"/>
<comment type="caution">
    <text evidence="12">The sequence shown here is derived from an EMBL/GenBank/DDBJ whole genome shotgun (WGS) entry which is preliminary data.</text>
</comment>
<feature type="binding site" evidence="10">
    <location>
        <position position="208"/>
    </location>
    <ligand>
        <name>NADP(+)</name>
        <dbReference type="ChEBI" id="CHEBI:58349"/>
    </ligand>
</feature>
<protein>
    <recommendedName>
        <fullName evidence="3">ferredoxin--NADP(+) reductase</fullName>
        <ecNumber evidence="3">1.18.1.2</ecNumber>
    </recommendedName>
</protein>
<keyword evidence="4" id="KW-0285">Flavoprotein</keyword>
<dbReference type="Gene3D" id="3.40.50.720">
    <property type="entry name" value="NAD(P)-binding Rossmann-like Domain"/>
    <property type="match status" value="1"/>
</dbReference>
<evidence type="ECO:0000259" key="11">
    <source>
        <dbReference type="Pfam" id="PF07992"/>
    </source>
</evidence>
<feature type="binding site" evidence="9">
    <location>
        <begin position="372"/>
        <end position="374"/>
    </location>
    <ligand>
        <name>FAD</name>
        <dbReference type="ChEBI" id="CHEBI:57692"/>
    </ligand>
</feature>
<feature type="binding site" evidence="9">
    <location>
        <position position="365"/>
    </location>
    <ligand>
        <name>FAD</name>
        <dbReference type="ChEBI" id="CHEBI:57692"/>
    </ligand>
</feature>
<evidence type="ECO:0000256" key="10">
    <source>
        <dbReference type="PIRSR" id="PIRSR000362-2"/>
    </source>
</evidence>
<dbReference type="PIRSF" id="PIRSF000362">
    <property type="entry name" value="FNR"/>
    <property type="match status" value="1"/>
</dbReference>
<evidence type="ECO:0000256" key="9">
    <source>
        <dbReference type="PIRSR" id="PIRSR000362-1"/>
    </source>
</evidence>
<reference evidence="12 13" key="1">
    <citation type="submission" date="2014-11" db="EMBL/GenBank/DDBJ databases">
        <title>Draft Genome Sequence of Brevibacterium linens AE038-8.</title>
        <authorList>
            <person name="Maizel D."/>
            <person name="Utturkar S.M."/>
            <person name="Brown S.D."/>
            <person name="Ferrero M."/>
            <person name="Rosen B.P."/>
        </authorList>
    </citation>
    <scope>NUCLEOTIDE SEQUENCE [LARGE SCALE GENOMIC DNA]</scope>
    <source>
        <strain evidence="12 13">AE038-8</strain>
    </source>
</reference>
<keyword evidence="5 9" id="KW-0274">FAD</keyword>
<name>A0A0B9AAJ2_BRELN</name>
<dbReference type="STRING" id="1703.BLSMQ_1084"/>
<dbReference type="InterPro" id="IPR023753">
    <property type="entry name" value="FAD/NAD-binding_dom"/>
</dbReference>
<keyword evidence="13" id="KW-1185">Reference proteome</keyword>
<keyword evidence="7 12" id="KW-0560">Oxidoreductase</keyword>
<dbReference type="RefSeq" id="WP_039208922.1">
    <property type="nucleotide sequence ID" value="NZ_JTJZ01000018.1"/>
</dbReference>
<evidence type="ECO:0000313" key="12">
    <source>
        <dbReference type="EMBL" id="KHS52606.1"/>
    </source>
</evidence>
<dbReference type="EMBL" id="JTJZ01000018">
    <property type="protein sequence ID" value="KHS52606.1"/>
    <property type="molecule type" value="Genomic_DNA"/>
</dbReference>
<feature type="binding site" evidence="10">
    <location>
        <begin position="152"/>
        <end position="155"/>
    </location>
    <ligand>
        <name>NADP(+)</name>
        <dbReference type="ChEBI" id="CHEBI:58349"/>
    </ligand>
</feature>
<dbReference type="PRINTS" id="PR00419">
    <property type="entry name" value="ADXRDTASE"/>
</dbReference>
<gene>
    <name evidence="12" type="ORF">AE0388_1589</name>
</gene>
<dbReference type="InterPro" id="IPR021163">
    <property type="entry name" value="Ferredox_Rdtase_adrenod"/>
</dbReference>
<sequence>MTRPFRVAIVGAGPAGIYAADLMTKAERNFDLSIDLFDRLPTPFGLVRYGVAPDHPRIKGIINALIKVLDRGDIRLFSNVEYGVDLHLEELTDRYDAVVFSTGCFVDAALDLPGIDLPGSYGAADFVNWYDSHPDVSQSWPLDAERVAVIGNGNVALDVARVLAKQADDMHTTEIPDHVYEGLKSSKVTDVHIFGRRGPAQAKFTPLELRELGAVKDVDLIVYPEDFEFDEGSMQAIESSNQVKQVAKTLTDFTMREPTGAKRRLHLHFLHAPVAILGEDKVTGLRTERMELDGSAGVNGTGSFHDWEIDAVYRAVGYAGTQLPQLPFDDRKRVIPNHEGRVVDTDDQSTAADADVVQGVYTTGWIKRGPVGLIGHTKGDALETIGHILDDRAAGVLTDPVYPDESAIVELLESKGVDFVDWEGYHRVESAEKAAGEVEGRERIKLATREEMLAEARGHVTAESVGQSSASH</sequence>
<dbReference type="AlphaFoldDB" id="A0A0B9AAJ2"/>
<dbReference type="Proteomes" id="UP000031488">
    <property type="component" value="Unassembled WGS sequence"/>
</dbReference>
<dbReference type="GO" id="GO:0004324">
    <property type="term" value="F:ferredoxin-NADP+ reductase activity"/>
    <property type="evidence" value="ECO:0007669"/>
    <property type="project" value="UniProtKB-EC"/>
</dbReference>
<feature type="binding site" evidence="9">
    <location>
        <position position="15"/>
    </location>
    <ligand>
        <name>FAD</name>
        <dbReference type="ChEBI" id="CHEBI:57692"/>
    </ligand>
</feature>
<evidence type="ECO:0000256" key="1">
    <source>
        <dbReference type="ARBA" id="ARBA00001974"/>
    </source>
</evidence>
<feature type="binding site" evidence="10">
    <location>
        <begin position="196"/>
        <end position="197"/>
    </location>
    <ligand>
        <name>NADP(+)</name>
        <dbReference type="ChEBI" id="CHEBI:58349"/>
    </ligand>
</feature>